<gene>
    <name evidence="8 10" type="primary">ftsL</name>
    <name evidence="10" type="ORF">ABDJ85_10430</name>
</gene>
<dbReference type="RefSeq" id="WP_347704696.1">
    <property type="nucleotide sequence ID" value="NZ_JBDPZD010000002.1"/>
</dbReference>
<comment type="caution">
    <text evidence="10">The sequence shown here is derived from an EMBL/GenBank/DDBJ whole genome shotgun (WGS) entry which is preliminary data.</text>
</comment>
<evidence type="ECO:0000313" key="11">
    <source>
        <dbReference type="Proteomes" id="UP001495147"/>
    </source>
</evidence>
<keyword evidence="6 8" id="KW-0472">Membrane</keyword>
<comment type="similarity">
    <text evidence="8">Belongs to the FtsL family.</text>
</comment>
<keyword evidence="8" id="KW-0997">Cell inner membrane</keyword>
<sequence>MLTKVNLLLLALVMGFGMLLVQTSYEARRLYSEVDRAKAEGERLAADAQRLAAERHQQSTSIRVEQVAREKMNMRLIAPSVVQPVVLPASSAEGGKP</sequence>
<keyword evidence="2 8" id="KW-1003">Cell membrane</keyword>
<keyword evidence="11" id="KW-1185">Reference proteome</keyword>
<evidence type="ECO:0000256" key="2">
    <source>
        <dbReference type="ARBA" id="ARBA00022475"/>
    </source>
</evidence>
<evidence type="ECO:0000256" key="1">
    <source>
        <dbReference type="ARBA" id="ARBA00004401"/>
    </source>
</evidence>
<dbReference type="InterPro" id="IPR011922">
    <property type="entry name" value="Cell_div_FtsL"/>
</dbReference>
<reference evidence="10 11" key="1">
    <citation type="submission" date="2024-05" db="EMBL/GenBank/DDBJ databases">
        <title>Roseateles sp. DJS-2-20 16S ribosomal RNA gene Genome sequencing and assembly.</title>
        <authorList>
            <person name="Woo H."/>
        </authorList>
    </citation>
    <scope>NUCLEOTIDE SEQUENCE [LARGE SCALE GENOMIC DNA]</scope>
    <source>
        <strain evidence="10 11">DJS-2-20</strain>
    </source>
</reference>
<evidence type="ECO:0000256" key="4">
    <source>
        <dbReference type="ARBA" id="ARBA00022692"/>
    </source>
</evidence>
<dbReference type="GO" id="GO:0051301">
    <property type="term" value="P:cell division"/>
    <property type="evidence" value="ECO:0007669"/>
    <property type="project" value="UniProtKB-KW"/>
</dbReference>
<evidence type="ECO:0000256" key="5">
    <source>
        <dbReference type="ARBA" id="ARBA00022989"/>
    </source>
</evidence>
<dbReference type="Pfam" id="PF04999">
    <property type="entry name" value="FtsL"/>
    <property type="match status" value="1"/>
</dbReference>
<accession>A0ABV0G2D3</accession>
<comment type="function">
    <text evidence="8">Essential cell division protein. May link together the upstream cell division proteins, which are predominantly cytoplasmic, with the downstream cell division proteins, which are predominantly periplasmic.</text>
</comment>
<keyword evidence="4 8" id="KW-0812">Transmembrane</keyword>
<keyword evidence="3 8" id="KW-0132">Cell division</keyword>
<dbReference type="EMBL" id="JBDPZD010000002">
    <property type="protein sequence ID" value="MEO3691887.1"/>
    <property type="molecule type" value="Genomic_DNA"/>
</dbReference>
<proteinExistence type="inferred from homology"/>
<evidence type="ECO:0000256" key="3">
    <source>
        <dbReference type="ARBA" id="ARBA00022618"/>
    </source>
</evidence>
<evidence type="ECO:0000256" key="8">
    <source>
        <dbReference type="HAMAP-Rule" id="MF_00910"/>
    </source>
</evidence>
<evidence type="ECO:0000256" key="9">
    <source>
        <dbReference type="NCBIfam" id="TIGR02209"/>
    </source>
</evidence>
<keyword evidence="7 8" id="KW-0131">Cell cycle</keyword>
<protein>
    <recommendedName>
        <fullName evidence="8 9">Cell division protein FtsL</fullName>
    </recommendedName>
</protein>
<dbReference type="HAMAP" id="MF_00910">
    <property type="entry name" value="FtsL"/>
    <property type="match status" value="1"/>
</dbReference>
<evidence type="ECO:0000256" key="7">
    <source>
        <dbReference type="ARBA" id="ARBA00023306"/>
    </source>
</evidence>
<evidence type="ECO:0000313" key="10">
    <source>
        <dbReference type="EMBL" id="MEO3691887.1"/>
    </source>
</evidence>
<name>A0ABV0G2D3_9BURK</name>
<comment type="subcellular location">
    <subcellularLocation>
        <location evidence="8">Cell inner membrane</location>
        <topology evidence="8">Single-pass type II membrane protein</topology>
    </subcellularLocation>
    <subcellularLocation>
        <location evidence="1">Cell membrane</location>
        <topology evidence="1">Single-pass type II membrane protein</topology>
    </subcellularLocation>
    <text evidence="8">Localizes to the division septum where it forms a ring structure.</text>
</comment>
<comment type="subunit">
    <text evidence="8">Part of a complex composed of FtsB, FtsL and FtsQ.</text>
</comment>
<dbReference type="Proteomes" id="UP001495147">
    <property type="component" value="Unassembled WGS sequence"/>
</dbReference>
<evidence type="ECO:0000256" key="6">
    <source>
        <dbReference type="ARBA" id="ARBA00023136"/>
    </source>
</evidence>
<dbReference type="NCBIfam" id="TIGR02209">
    <property type="entry name" value="ftsL_broad"/>
    <property type="match status" value="1"/>
</dbReference>
<keyword evidence="5 8" id="KW-1133">Transmembrane helix</keyword>
<organism evidence="10 11">
    <name type="scientific">Roseateles paludis</name>
    <dbReference type="NCBI Taxonomy" id="3145238"/>
    <lineage>
        <taxon>Bacteria</taxon>
        <taxon>Pseudomonadati</taxon>
        <taxon>Pseudomonadota</taxon>
        <taxon>Betaproteobacteria</taxon>
        <taxon>Burkholderiales</taxon>
        <taxon>Sphaerotilaceae</taxon>
        <taxon>Roseateles</taxon>
    </lineage>
</organism>